<comment type="subcellular location">
    <subcellularLocation>
        <location evidence="1">Cell outer membrane</location>
    </subcellularLocation>
</comment>
<dbReference type="EMBL" id="BAABFA010000004">
    <property type="protein sequence ID" value="GAA4460280.1"/>
    <property type="molecule type" value="Genomic_DNA"/>
</dbReference>
<dbReference type="InterPro" id="IPR050330">
    <property type="entry name" value="Bact_OuterMem_StrucFunc"/>
</dbReference>
<evidence type="ECO:0000256" key="1">
    <source>
        <dbReference type="ARBA" id="ARBA00004442"/>
    </source>
</evidence>
<feature type="domain" description="OmpA-like" evidence="6">
    <location>
        <begin position="237"/>
        <end position="345"/>
    </location>
</feature>
<evidence type="ECO:0000256" key="5">
    <source>
        <dbReference type="SAM" id="SignalP"/>
    </source>
</evidence>
<dbReference type="PANTHER" id="PTHR30329">
    <property type="entry name" value="STATOR ELEMENT OF FLAGELLAR MOTOR COMPLEX"/>
    <property type="match status" value="1"/>
</dbReference>
<dbReference type="PROSITE" id="PS51123">
    <property type="entry name" value="OMPA_2"/>
    <property type="match status" value="1"/>
</dbReference>
<protein>
    <recommendedName>
        <fullName evidence="6">OmpA-like domain-containing protein</fullName>
    </recommendedName>
</protein>
<feature type="signal peptide" evidence="5">
    <location>
        <begin position="1"/>
        <end position="19"/>
    </location>
</feature>
<keyword evidence="5" id="KW-0732">Signal</keyword>
<evidence type="ECO:0000313" key="7">
    <source>
        <dbReference type="EMBL" id="GAA4460280.1"/>
    </source>
</evidence>
<proteinExistence type="predicted"/>
<dbReference type="InterPro" id="IPR013320">
    <property type="entry name" value="ConA-like_dom_sf"/>
</dbReference>
<organism evidence="7 8">
    <name type="scientific">Nemorincola caseinilytica</name>
    <dbReference type="NCBI Taxonomy" id="2054315"/>
    <lineage>
        <taxon>Bacteria</taxon>
        <taxon>Pseudomonadati</taxon>
        <taxon>Bacteroidota</taxon>
        <taxon>Chitinophagia</taxon>
        <taxon>Chitinophagales</taxon>
        <taxon>Chitinophagaceae</taxon>
        <taxon>Nemorincola</taxon>
    </lineage>
</organism>
<keyword evidence="2 4" id="KW-0472">Membrane</keyword>
<dbReference type="SUPFAM" id="SSF103088">
    <property type="entry name" value="OmpA-like"/>
    <property type="match status" value="1"/>
</dbReference>
<dbReference type="PRINTS" id="PR01021">
    <property type="entry name" value="OMPADOMAIN"/>
</dbReference>
<evidence type="ECO:0000313" key="8">
    <source>
        <dbReference type="Proteomes" id="UP001500067"/>
    </source>
</evidence>
<sequence length="345" mass="39349">MKIIELTFVLLLTSLLTYAQENREGTVTTDFKQREVVLYEEDFGEDTVGAFPSKLQVMGTSSYDLRYAYKMFQVEKDGEGMYLKINRNGRPVLEPYPKYDLSDSFTIEIEVLLEYYNSTIACILTDDLDRRGIYDSLDGKGHFECGMAYEKYGSLADKRTNISGFDRKLWHRLAISHHGQQTKYYVDDSLVSMLTGFSIKDLHIFIVPKGPVKIRHIRIAKGPEVIPIERLLSDKKYTTHAILFDVDRSEFRHTSMVFISRLAGFLKKNPTVKLEIDGHTDSDGNAEANMKLSLERAKQVRKQLIAMGIAASRLTTKGLGASEPIDTNSTMEGKANNRRVEFIRR</sequence>
<dbReference type="SUPFAM" id="SSF49899">
    <property type="entry name" value="Concanavalin A-like lectins/glucanases"/>
    <property type="match status" value="1"/>
</dbReference>
<feature type="chain" id="PRO_5045707529" description="OmpA-like domain-containing protein" evidence="5">
    <location>
        <begin position="20"/>
        <end position="345"/>
    </location>
</feature>
<gene>
    <name evidence="7" type="ORF">GCM10023093_02650</name>
</gene>
<evidence type="ECO:0000256" key="3">
    <source>
        <dbReference type="ARBA" id="ARBA00023237"/>
    </source>
</evidence>
<keyword evidence="3" id="KW-0998">Cell outer membrane</keyword>
<reference evidence="8" key="1">
    <citation type="journal article" date="2019" name="Int. J. Syst. Evol. Microbiol.">
        <title>The Global Catalogue of Microorganisms (GCM) 10K type strain sequencing project: providing services to taxonomists for standard genome sequencing and annotation.</title>
        <authorList>
            <consortium name="The Broad Institute Genomics Platform"/>
            <consortium name="The Broad Institute Genome Sequencing Center for Infectious Disease"/>
            <person name="Wu L."/>
            <person name="Ma J."/>
        </authorList>
    </citation>
    <scope>NUCLEOTIDE SEQUENCE [LARGE SCALE GENOMIC DNA]</scope>
    <source>
        <strain evidence="8">JCM 32105</strain>
    </source>
</reference>
<dbReference type="Gene3D" id="3.30.1330.60">
    <property type="entry name" value="OmpA-like domain"/>
    <property type="match status" value="1"/>
</dbReference>
<dbReference type="PANTHER" id="PTHR30329:SF21">
    <property type="entry name" value="LIPOPROTEIN YIAD-RELATED"/>
    <property type="match status" value="1"/>
</dbReference>
<dbReference type="InterPro" id="IPR036737">
    <property type="entry name" value="OmpA-like_sf"/>
</dbReference>
<accession>A0ABP8N4I1</accession>
<dbReference type="Pfam" id="PF00691">
    <property type="entry name" value="OmpA"/>
    <property type="match status" value="1"/>
</dbReference>
<comment type="caution">
    <text evidence="7">The sequence shown here is derived from an EMBL/GenBank/DDBJ whole genome shotgun (WGS) entry which is preliminary data.</text>
</comment>
<keyword evidence="8" id="KW-1185">Reference proteome</keyword>
<dbReference type="InterPro" id="IPR006664">
    <property type="entry name" value="OMP_bac"/>
</dbReference>
<dbReference type="InterPro" id="IPR006665">
    <property type="entry name" value="OmpA-like"/>
</dbReference>
<name>A0ABP8N4I1_9BACT</name>
<evidence type="ECO:0000259" key="6">
    <source>
        <dbReference type="PROSITE" id="PS51123"/>
    </source>
</evidence>
<dbReference type="Proteomes" id="UP001500067">
    <property type="component" value="Unassembled WGS sequence"/>
</dbReference>
<evidence type="ECO:0000256" key="2">
    <source>
        <dbReference type="ARBA" id="ARBA00023136"/>
    </source>
</evidence>
<evidence type="ECO:0000256" key="4">
    <source>
        <dbReference type="PROSITE-ProRule" id="PRU00473"/>
    </source>
</evidence>
<dbReference type="CDD" id="cd07185">
    <property type="entry name" value="OmpA_C-like"/>
    <property type="match status" value="1"/>
</dbReference>
<dbReference type="RefSeq" id="WP_345077364.1">
    <property type="nucleotide sequence ID" value="NZ_BAABFA010000004.1"/>
</dbReference>